<dbReference type="PANTHER" id="PTHR22950:SF697">
    <property type="entry name" value="AMINO ACID TRANSPORTER (EUROFUNG)"/>
    <property type="match status" value="1"/>
</dbReference>
<keyword evidence="5 7" id="KW-0472">Membrane</keyword>
<feature type="transmembrane region" description="Helical" evidence="7">
    <location>
        <begin position="348"/>
        <end position="373"/>
    </location>
</feature>
<organism evidence="9 10">
    <name type="scientific">Zasmidium cellare ATCC 36951</name>
    <dbReference type="NCBI Taxonomy" id="1080233"/>
    <lineage>
        <taxon>Eukaryota</taxon>
        <taxon>Fungi</taxon>
        <taxon>Dikarya</taxon>
        <taxon>Ascomycota</taxon>
        <taxon>Pezizomycotina</taxon>
        <taxon>Dothideomycetes</taxon>
        <taxon>Dothideomycetidae</taxon>
        <taxon>Mycosphaerellales</taxon>
        <taxon>Mycosphaerellaceae</taxon>
        <taxon>Zasmidium</taxon>
    </lineage>
</organism>
<feature type="transmembrane region" description="Helical" evidence="7">
    <location>
        <begin position="264"/>
        <end position="286"/>
    </location>
</feature>
<dbReference type="GO" id="GO:0016020">
    <property type="term" value="C:membrane"/>
    <property type="evidence" value="ECO:0007669"/>
    <property type="project" value="UniProtKB-SubCell"/>
</dbReference>
<dbReference type="RefSeq" id="XP_033659480.1">
    <property type="nucleotide sequence ID" value="XM_033819234.1"/>
</dbReference>
<comment type="subcellular location">
    <subcellularLocation>
        <location evidence="1">Membrane</location>
        <topology evidence="1">Multi-pass membrane protein</topology>
    </subcellularLocation>
</comment>
<gene>
    <name evidence="9" type="ORF">M409DRAFT_71569</name>
</gene>
<name>A0A6A6BV25_ZASCE</name>
<keyword evidence="4 7" id="KW-1133">Transmembrane helix</keyword>
<sequence length="464" mass="49441">MMDSTNNIDEKRSAKPVVELQQSEPSPPSIRNGTVVDKDEVFKASADGVDFRTVTWQRPIIILLKVQVATGVLGIPSAMGTLGAVPGSLVVVGWQALNTYTTCILIDFRNRRPYCHTIVDMYGVMWGLVGRELVGIMFVVAFVLCTGSGLLGTSIAFNALFAAIILVIMFSSIRTWDRMTWPMTLGVASVLGGVLAVVVGVALRDRPAAAPAEGAFELGFDVVGAPTFAAGITATATISISSSAGPVYLPIIAEMRRPQDYRKAVIPVGFMVGAIYLTVSLVVYHYCGQWIATPSLGSAGPLIKKVAYGIPLPSLVVSTGIFNHAAAKYAFVRVLRGSPHSQQNTWQHLACWIGLNVVFGALAFVFASAIPVFSYMLSLAGSVCFAPMSLIFPALMWFYDFGGHGWNGTVRSKAMWLFHALIVLVGAFLTVGGVYGTAESIRKTYDGSSGVGAFNCADNSGTIV</sequence>
<dbReference type="GeneID" id="54572506"/>
<evidence type="ECO:0000256" key="6">
    <source>
        <dbReference type="SAM" id="MobiDB-lite"/>
    </source>
</evidence>
<dbReference type="EMBL" id="ML993655">
    <property type="protein sequence ID" value="KAF2158591.1"/>
    <property type="molecule type" value="Genomic_DNA"/>
</dbReference>
<comment type="similarity">
    <text evidence="2">Belongs to the amino acid/polyamine transporter 2 family.</text>
</comment>
<evidence type="ECO:0000256" key="3">
    <source>
        <dbReference type="ARBA" id="ARBA00022692"/>
    </source>
</evidence>
<reference evidence="9" key="1">
    <citation type="journal article" date="2020" name="Stud. Mycol.">
        <title>101 Dothideomycetes genomes: a test case for predicting lifestyles and emergence of pathogens.</title>
        <authorList>
            <person name="Haridas S."/>
            <person name="Albert R."/>
            <person name="Binder M."/>
            <person name="Bloem J."/>
            <person name="Labutti K."/>
            <person name="Salamov A."/>
            <person name="Andreopoulos B."/>
            <person name="Baker S."/>
            <person name="Barry K."/>
            <person name="Bills G."/>
            <person name="Bluhm B."/>
            <person name="Cannon C."/>
            <person name="Castanera R."/>
            <person name="Culley D."/>
            <person name="Daum C."/>
            <person name="Ezra D."/>
            <person name="Gonzalez J."/>
            <person name="Henrissat B."/>
            <person name="Kuo A."/>
            <person name="Liang C."/>
            <person name="Lipzen A."/>
            <person name="Lutzoni F."/>
            <person name="Magnuson J."/>
            <person name="Mondo S."/>
            <person name="Nolan M."/>
            <person name="Ohm R."/>
            <person name="Pangilinan J."/>
            <person name="Park H.-J."/>
            <person name="Ramirez L."/>
            <person name="Alfaro M."/>
            <person name="Sun H."/>
            <person name="Tritt A."/>
            <person name="Yoshinaga Y."/>
            <person name="Zwiers L.-H."/>
            <person name="Turgeon B."/>
            <person name="Goodwin S."/>
            <person name="Spatafora J."/>
            <person name="Crous P."/>
            <person name="Grigoriev I."/>
        </authorList>
    </citation>
    <scope>NUCLEOTIDE SEQUENCE</scope>
    <source>
        <strain evidence="9">ATCC 36951</strain>
    </source>
</reference>
<feature type="transmembrane region" description="Helical" evidence="7">
    <location>
        <begin position="379"/>
        <end position="402"/>
    </location>
</feature>
<dbReference type="GO" id="GO:0015179">
    <property type="term" value="F:L-amino acid transmembrane transporter activity"/>
    <property type="evidence" value="ECO:0007669"/>
    <property type="project" value="TreeGrafter"/>
</dbReference>
<dbReference type="InterPro" id="IPR013057">
    <property type="entry name" value="AA_transpt_TM"/>
</dbReference>
<feature type="transmembrane region" description="Helical" evidence="7">
    <location>
        <begin position="414"/>
        <end position="435"/>
    </location>
</feature>
<dbReference type="Pfam" id="PF01490">
    <property type="entry name" value="Aa_trans"/>
    <property type="match status" value="1"/>
</dbReference>
<dbReference type="Proteomes" id="UP000799537">
    <property type="component" value="Unassembled WGS sequence"/>
</dbReference>
<evidence type="ECO:0000259" key="8">
    <source>
        <dbReference type="Pfam" id="PF01490"/>
    </source>
</evidence>
<dbReference type="PANTHER" id="PTHR22950">
    <property type="entry name" value="AMINO ACID TRANSPORTER"/>
    <property type="match status" value="1"/>
</dbReference>
<dbReference type="AlphaFoldDB" id="A0A6A6BV25"/>
<feature type="domain" description="Amino acid transporter transmembrane" evidence="8">
    <location>
        <begin position="53"/>
        <end position="434"/>
    </location>
</feature>
<feature type="region of interest" description="Disordered" evidence="6">
    <location>
        <begin position="1"/>
        <end position="32"/>
    </location>
</feature>
<evidence type="ECO:0000256" key="2">
    <source>
        <dbReference type="ARBA" id="ARBA00008066"/>
    </source>
</evidence>
<evidence type="ECO:0000256" key="4">
    <source>
        <dbReference type="ARBA" id="ARBA00022989"/>
    </source>
</evidence>
<feature type="transmembrane region" description="Helical" evidence="7">
    <location>
        <begin position="223"/>
        <end position="252"/>
    </location>
</feature>
<evidence type="ECO:0000256" key="5">
    <source>
        <dbReference type="ARBA" id="ARBA00023136"/>
    </source>
</evidence>
<feature type="compositionally biased region" description="Polar residues" evidence="6">
    <location>
        <begin position="20"/>
        <end position="32"/>
    </location>
</feature>
<evidence type="ECO:0000256" key="1">
    <source>
        <dbReference type="ARBA" id="ARBA00004141"/>
    </source>
</evidence>
<evidence type="ECO:0000256" key="7">
    <source>
        <dbReference type="SAM" id="Phobius"/>
    </source>
</evidence>
<proteinExistence type="inferred from homology"/>
<feature type="transmembrane region" description="Helical" evidence="7">
    <location>
        <begin position="150"/>
        <end position="171"/>
    </location>
</feature>
<accession>A0A6A6BV25</accession>
<keyword evidence="10" id="KW-1185">Reference proteome</keyword>
<protein>
    <recommendedName>
        <fullName evidence="8">Amino acid transporter transmembrane domain-containing protein</fullName>
    </recommendedName>
</protein>
<evidence type="ECO:0000313" key="10">
    <source>
        <dbReference type="Proteomes" id="UP000799537"/>
    </source>
</evidence>
<keyword evidence="3 7" id="KW-0812">Transmembrane</keyword>
<feature type="transmembrane region" description="Helical" evidence="7">
    <location>
        <begin position="119"/>
        <end position="144"/>
    </location>
</feature>
<evidence type="ECO:0000313" key="9">
    <source>
        <dbReference type="EMBL" id="KAF2158591.1"/>
    </source>
</evidence>
<feature type="transmembrane region" description="Helical" evidence="7">
    <location>
        <begin position="183"/>
        <end position="203"/>
    </location>
</feature>
<dbReference type="OrthoDB" id="3162524at2759"/>